<dbReference type="InterPro" id="IPR027038">
    <property type="entry name" value="RanGap"/>
</dbReference>
<evidence type="ECO:0000256" key="1">
    <source>
        <dbReference type="ARBA" id="ARBA00022468"/>
    </source>
</evidence>
<evidence type="ECO:0000313" key="4">
    <source>
        <dbReference type="EMBL" id="CEM37136.1"/>
    </source>
</evidence>
<dbReference type="AlphaFoldDB" id="A0A0G4H0N8"/>
<dbReference type="Gene3D" id="3.80.10.10">
    <property type="entry name" value="Ribonuclease Inhibitor"/>
    <property type="match status" value="3"/>
</dbReference>
<evidence type="ECO:0000256" key="2">
    <source>
        <dbReference type="ARBA" id="ARBA00022614"/>
    </source>
</evidence>
<dbReference type="SUPFAM" id="SSF52047">
    <property type="entry name" value="RNI-like"/>
    <property type="match status" value="2"/>
</dbReference>
<dbReference type="InterPro" id="IPR001611">
    <property type="entry name" value="Leu-rich_rpt"/>
</dbReference>
<gene>
    <name evidence="4" type="ORF">Cvel_24232</name>
</gene>
<reference evidence="4" key="1">
    <citation type="submission" date="2014-11" db="EMBL/GenBank/DDBJ databases">
        <authorList>
            <person name="Otto D Thomas"/>
            <person name="Naeem Raeece"/>
        </authorList>
    </citation>
    <scope>NUCLEOTIDE SEQUENCE</scope>
</reference>
<organism evidence="4">
    <name type="scientific">Chromera velia CCMP2878</name>
    <dbReference type="NCBI Taxonomy" id="1169474"/>
    <lineage>
        <taxon>Eukaryota</taxon>
        <taxon>Sar</taxon>
        <taxon>Alveolata</taxon>
        <taxon>Colpodellida</taxon>
        <taxon>Chromeraceae</taxon>
        <taxon>Chromera</taxon>
    </lineage>
</organism>
<dbReference type="GO" id="GO:0006913">
    <property type="term" value="P:nucleocytoplasmic transport"/>
    <property type="evidence" value="ECO:0007669"/>
    <property type="project" value="TreeGrafter"/>
</dbReference>
<keyword evidence="3" id="KW-0677">Repeat</keyword>
<dbReference type="PANTHER" id="PTHR24113">
    <property type="entry name" value="RAN GTPASE-ACTIVATING PROTEIN 1"/>
    <property type="match status" value="1"/>
</dbReference>
<dbReference type="GO" id="GO:0048471">
    <property type="term" value="C:perinuclear region of cytoplasm"/>
    <property type="evidence" value="ECO:0007669"/>
    <property type="project" value="TreeGrafter"/>
</dbReference>
<dbReference type="GO" id="GO:0005634">
    <property type="term" value="C:nucleus"/>
    <property type="evidence" value="ECO:0007669"/>
    <property type="project" value="TreeGrafter"/>
</dbReference>
<dbReference type="SMART" id="SM00368">
    <property type="entry name" value="LRR_RI"/>
    <property type="match status" value="6"/>
</dbReference>
<dbReference type="PANTHER" id="PTHR24113:SF12">
    <property type="entry name" value="RAN GTPASE-ACTIVATING PROTEIN 1"/>
    <property type="match status" value="1"/>
</dbReference>
<dbReference type="EMBL" id="CDMZ01001757">
    <property type="protein sequence ID" value="CEM37136.1"/>
    <property type="molecule type" value="Genomic_DNA"/>
</dbReference>
<dbReference type="GO" id="GO:0005829">
    <property type="term" value="C:cytosol"/>
    <property type="evidence" value="ECO:0007669"/>
    <property type="project" value="TreeGrafter"/>
</dbReference>
<keyword evidence="1" id="KW-0343">GTPase activation</keyword>
<dbReference type="InterPro" id="IPR032675">
    <property type="entry name" value="LRR_dom_sf"/>
</dbReference>
<dbReference type="VEuPathDB" id="CryptoDB:Cvel_24232"/>
<dbReference type="Pfam" id="PF13516">
    <property type="entry name" value="LRR_6"/>
    <property type="match status" value="1"/>
</dbReference>
<proteinExistence type="predicted"/>
<name>A0A0G4H0N8_9ALVE</name>
<evidence type="ECO:0000256" key="3">
    <source>
        <dbReference type="ARBA" id="ARBA00022737"/>
    </source>
</evidence>
<keyword evidence="2" id="KW-0433">Leucine-rich repeat</keyword>
<accession>A0A0G4H0N8</accession>
<dbReference type="GO" id="GO:0031267">
    <property type="term" value="F:small GTPase binding"/>
    <property type="evidence" value="ECO:0007669"/>
    <property type="project" value="TreeGrafter"/>
</dbReference>
<sequence>MSEHSGVVISDAEKTDAGQAEHEYKRNIHCLLLFLKRLEIDAEPLSDLAKQRDSFGLAWLKAFLFVKMLAQDEIYVEPPTRINLIGPSGVGVEKRFLFVNALPLTIKQVTLDSRTLGGRAFELLLEYLMGLMELQIAAALPGPAESKTAASSAAAAAKNRSGKLPQNDVQKREIPGMNVLFAENSLEPSETPEILELLLPLVEGISLKGNPIGTEGFRALAELVRAERAQGLRILNLQRTGLDSEGLELICEAIKDIKENKSKGHDGWGLECLNLSENRIGTEEMKMLCSVLSRSTLPRLGALHLAKCGLRCAQIDQLAGIMGKGGVRSLELLDLEGNEPLSGEKLGSVDLGGLGRALQNGQKALPHLKILNLFTDRCADSVEGMRVFLSAVESLKCPLLKDVNVHLGEDVSEDHLRRLCQRQNNCAVRGLRLRVEGPKLIQFLRAFMCAAEPPRFEIFDLVVGISTVNDDGTDIGTPSCIEVRALRMLGEAIRSGRLSSCLRTVALSLAGLNDSPRYSESRTNFFRALGTKVHPVSNLASLVLGDFGVSNEQMGLLGAAAKEGNLNALGLLNLSRNGKIGKAGMEAFVKGIEESEEGLPGLKRLSLSLTGAGAGAGFLGKACLAGKLPKLLSVDLSDSRLTAEGVRGLAVGVKGGGLSGVVELDLSERKERAPADKDEREALIAAWKELIESFAASEVGMPKLKVLDMSGTLALKEGGSVLAAFASGNLPSLERLQNKRPPRDSRSKCFEIGPVGMQSLIDAVHSQSFPRNLRGVNVRLSGLHGATAGADGNKLIIAIAESEKGLPPCISSLSFSGSLSSDALSLLAASGKRQCEDGGKLSNLETLILSDCQIDNQKLKLLAQCFSVHLSPELKVLDLRKNPFDRETLSAFIDTLRPESLQNLEKFLVDFTDEALESLEEYARSKGKLSFVDVSCFGD</sequence>
<dbReference type="PhylomeDB" id="A0A0G4H0N8"/>
<dbReference type="GO" id="GO:0005096">
    <property type="term" value="F:GTPase activator activity"/>
    <property type="evidence" value="ECO:0007669"/>
    <property type="project" value="UniProtKB-KW"/>
</dbReference>
<protein>
    <submittedName>
        <fullName evidence="4">Uncharacterized protein</fullName>
    </submittedName>
</protein>